<comment type="cofactor">
    <cofactor evidence="2">
        <name>Mg(2+)</name>
        <dbReference type="ChEBI" id="CHEBI:18420"/>
    </cofactor>
</comment>
<evidence type="ECO:0000256" key="3">
    <source>
        <dbReference type="ARBA" id="ARBA00022723"/>
    </source>
</evidence>
<dbReference type="InterPro" id="IPR039121">
    <property type="entry name" value="NUDT19"/>
</dbReference>
<dbReference type="InterPro" id="IPR015797">
    <property type="entry name" value="NUDIX_hydrolase-like_dom_sf"/>
</dbReference>
<dbReference type="GO" id="GO:0046872">
    <property type="term" value="F:metal ion binding"/>
    <property type="evidence" value="ECO:0007669"/>
    <property type="project" value="UniProtKB-KW"/>
</dbReference>
<dbReference type="EMBL" id="JACBZP010000001">
    <property type="protein sequence ID" value="NYI65739.1"/>
    <property type="molecule type" value="Genomic_DNA"/>
</dbReference>
<dbReference type="Proteomes" id="UP000539111">
    <property type="component" value="Unassembled WGS sequence"/>
</dbReference>
<keyword evidence="6" id="KW-0464">Manganese</keyword>
<dbReference type="GO" id="GO:0016818">
    <property type="term" value="F:hydrolase activity, acting on acid anhydrides, in phosphorus-containing anhydrides"/>
    <property type="evidence" value="ECO:0007669"/>
    <property type="project" value="InterPro"/>
</dbReference>
<keyword evidence="3" id="KW-0479">Metal-binding</keyword>
<dbReference type="CDD" id="cd18870">
    <property type="entry name" value="NUDIX_AcylCoAdiphos_Nudt19"/>
    <property type="match status" value="1"/>
</dbReference>
<keyword evidence="4" id="KW-0378">Hydrolase</keyword>
<name>A0A7Z0CYZ0_9MICO</name>
<dbReference type="PANTHER" id="PTHR12318:SF0">
    <property type="entry name" value="ACYL-COENZYME A DIPHOSPHATASE NUDT19"/>
    <property type="match status" value="1"/>
</dbReference>
<comment type="caution">
    <text evidence="8">The sequence shown here is derived from an EMBL/GenBank/DDBJ whole genome shotgun (WGS) entry which is preliminary data.</text>
</comment>
<dbReference type="Gene3D" id="3.90.79.10">
    <property type="entry name" value="Nucleoside Triphosphate Pyrophosphohydrolase"/>
    <property type="match status" value="1"/>
</dbReference>
<keyword evidence="9" id="KW-1185">Reference proteome</keyword>
<organism evidence="8 9">
    <name type="scientific">Spelaeicoccus albus</name>
    <dbReference type="NCBI Taxonomy" id="1280376"/>
    <lineage>
        <taxon>Bacteria</taxon>
        <taxon>Bacillati</taxon>
        <taxon>Actinomycetota</taxon>
        <taxon>Actinomycetes</taxon>
        <taxon>Micrococcales</taxon>
        <taxon>Brevibacteriaceae</taxon>
        <taxon>Spelaeicoccus</taxon>
    </lineage>
</organism>
<evidence type="ECO:0000256" key="6">
    <source>
        <dbReference type="ARBA" id="ARBA00023211"/>
    </source>
</evidence>
<dbReference type="PANTHER" id="PTHR12318">
    <property type="entry name" value="TESTOSTERONE-REGULATED PROTEIN RP2"/>
    <property type="match status" value="1"/>
</dbReference>
<evidence type="ECO:0000256" key="4">
    <source>
        <dbReference type="ARBA" id="ARBA00022801"/>
    </source>
</evidence>
<gene>
    <name evidence="8" type="ORF">BJY26_000045</name>
</gene>
<reference evidence="8 9" key="1">
    <citation type="submission" date="2020-07" db="EMBL/GenBank/DDBJ databases">
        <title>Sequencing the genomes of 1000 actinobacteria strains.</title>
        <authorList>
            <person name="Klenk H.-P."/>
        </authorList>
    </citation>
    <scope>NUCLEOTIDE SEQUENCE [LARGE SCALE GENOMIC DNA]</scope>
    <source>
        <strain evidence="8 9">DSM 26341</strain>
    </source>
</reference>
<evidence type="ECO:0000256" key="2">
    <source>
        <dbReference type="ARBA" id="ARBA00001946"/>
    </source>
</evidence>
<proteinExistence type="predicted"/>
<dbReference type="RefSeq" id="WP_179424658.1">
    <property type="nucleotide sequence ID" value="NZ_JACBZP010000001.1"/>
</dbReference>
<evidence type="ECO:0000313" key="8">
    <source>
        <dbReference type="EMBL" id="NYI65739.1"/>
    </source>
</evidence>
<evidence type="ECO:0000256" key="1">
    <source>
        <dbReference type="ARBA" id="ARBA00001936"/>
    </source>
</evidence>
<feature type="domain" description="Nudix hydrolase" evidence="7">
    <location>
        <begin position="35"/>
        <end position="203"/>
    </location>
</feature>
<accession>A0A7Z0CYZ0</accession>
<dbReference type="PROSITE" id="PS51462">
    <property type="entry name" value="NUDIX"/>
    <property type="match status" value="1"/>
</dbReference>
<sequence length="297" mass="32901">MAIEYMRSRSFDVPPDLQDKLDAWDDEDDVPEPVPAREAATVALVRDSPRGVEVFMIRRATSMAFAPDRMAFPGGRVDPSDREEVPWSGWTPARCCKKMGFNDAEAARSAIIAAVRETYEECGVLLAETADGDLVSDLTSKSWASNRPALETREMDFATFLRRSELALRADLLQPWSRWVTPEREHRRFDTMFFAAVLPAGQQAVADSGETSWGGWILAEEAARQGRQGGGAVMLPPTLVTLEEIARMPSVGAVMSRVSDLQPITPRLERSDGRWAITVELPGRPAPVEKHMGVPYV</sequence>
<keyword evidence="5" id="KW-0460">Magnesium</keyword>
<evidence type="ECO:0000256" key="5">
    <source>
        <dbReference type="ARBA" id="ARBA00022842"/>
    </source>
</evidence>
<dbReference type="InterPro" id="IPR000086">
    <property type="entry name" value="NUDIX_hydrolase_dom"/>
</dbReference>
<protein>
    <submittedName>
        <fullName evidence="8">8-oxo-dGTP pyrophosphatase MutT (NUDIX family)</fullName>
    </submittedName>
</protein>
<dbReference type="SUPFAM" id="SSF55811">
    <property type="entry name" value="Nudix"/>
    <property type="match status" value="1"/>
</dbReference>
<evidence type="ECO:0000313" key="9">
    <source>
        <dbReference type="Proteomes" id="UP000539111"/>
    </source>
</evidence>
<comment type="cofactor">
    <cofactor evidence="1">
        <name>Mn(2+)</name>
        <dbReference type="ChEBI" id="CHEBI:29035"/>
    </cofactor>
</comment>
<dbReference type="AlphaFoldDB" id="A0A7Z0CYZ0"/>
<evidence type="ECO:0000259" key="7">
    <source>
        <dbReference type="PROSITE" id="PS51462"/>
    </source>
</evidence>